<dbReference type="OrthoDB" id="9782045at2"/>
<proteinExistence type="inferred from homology"/>
<name>A0A2U2RMJ0_9MICO</name>
<dbReference type="SUPFAM" id="SSF52317">
    <property type="entry name" value="Class I glutamine amidotransferase-like"/>
    <property type="match status" value="1"/>
</dbReference>
<feature type="active site" description="Nucleophile" evidence="2">
    <location>
        <position position="80"/>
    </location>
</feature>
<dbReference type="GO" id="GO:0008360">
    <property type="term" value="P:regulation of cell shape"/>
    <property type="evidence" value="ECO:0007669"/>
    <property type="project" value="UniProtKB-KW"/>
</dbReference>
<dbReference type="GO" id="GO:0009236">
    <property type="term" value="P:cobalamin biosynthetic process"/>
    <property type="evidence" value="ECO:0007669"/>
    <property type="project" value="InterPro"/>
</dbReference>
<dbReference type="InterPro" id="IPR029062">
    <property type="entry name" value="Class_I_gatase-like"/>
</dbReference>
<dbReference type="PANTHER" id="PTHR21343">
    <property type="entry name" value="DETHIOBIOTIN SYNTHETASE"/>
    <property type="match status" value="1"/>
</dbReference>
<feature type="domain" description="CobB/CobQ-like glutamine amidotransferase" evidence="3">
    <location>
        <begin position="1"/>
        <end position="195"/>
    </location>
</feature>
<comment type="catalytic activity">
    <reaction evidence="2">
        <text>L-glutamine + H2O = L-glutamate + NH4(+)</text>
        <dbReference type="Rhea" id="RHEA:15889"/>
        <dbReference type="ChEBI" id="CHEBI:15377"/>
        <dbReference type="ChEBI" id="CHEBI:28938"/>
        <dbReference type="ChEBI" id="CHEBI:29985"/>
        <dbReference type="ChEBI" id="CHEBI:58359"/>
        <dbReference type="EC" id="3.5.1.2"/>
    </reaction>
</comment>
<evidence type="ECO:0000313" key="4">
    <source>
        <dbReference type="EMBL" id="PWH07051.1"/>
    </source>
</evidence>
<dbReference type="GO" id="GO:0016740">
    <property type="term" value="F:transferase activity"/>
    <property type="evidence" value="ECO:0007669"/>
    <property type="project" value="UniProtKB-KW"/>
</dbReference>
<keyword evidence="1 2" id="KW-0315">Glutamine amidotransferase</keyword>
<dbReference type="GO" id="GO:0071555">
    <property type="term" value="P:cell wall organization"/>
    <property type="evidence" value="ECO:0007669"/>
    <property type="project" value="UniProtKB-KW"/>
</dbReference>
<dbReference type="GO" id="GO:0004359">
    <property type="term" value="F:glutaminase activity"/>
    <property type="evidence" value="ECO:0007669"/>
    <property type="project" value="UniProtKB-UniRule"/>
</dbReference>
<sequence>MNIYGDWGNTLTLMRRAQWSGFEVELLAHEVGDELPEQVDLVVAGGGQDSGQVRIAADLLAHGGAIRDWAEQDVPMLAVCGSYQLFGHVFVPATGDTADEPLTGISLLDVETRGSSKRLIGNLTIETERFGPVVGYENHSGLTTLGEGCVHLGTVRPFGPDDSRAAGNNGNDGSEGAVHREVIGTYLHGSVLPKNPAMADRLLAAAVRHRVGEDAYTAPDLEGIVTQRARDIAMSRPR</sequence>
<feature type="active site" evidence="2">
    <location>
        <position position="188"/>
    </location>
</feature>
<feature type="binding site" evidence="2">
    <location>
        <position position="118"/>
    </location>
    <ligand>
        <name>substrate</name>
    </ligand>
</feature>
<comment type="catalytic activity">
    <reaction evidence="2">
        <text>beta-D-GlcNAc-(1-&gt;4)-Mur2Ac(oyl-L-Ala-gamma-D-Glu-L-Lys-D-Ala-D-Ala)-di-trans,octa-cis-undecaprenyl diphosphate + L-glutamine + ATP + H2O = beta-D-GlcNAc-(1-&gt;4)-Mur2Ac(oyl-L-Ala-D-isoglutaminyl-L-Lys-D-Ala-D-Ala)-di-trans,octa-cis-undecaprenyl diphosphate + L-glutamate + ADP + phosphate + H(+)</text>
        <dbReference type="Rhea" id="RHEA:57928"/>
        <dbReference type="ChEBI" id="CHEBI:15377"/>
        <dbReference type="ChEBI" id="CHEBI:15378"/>
        <dbReference type="ChEBI" id="CHEBI:29985"/>
        <dbReference type="ChEBI" id="CHEBI:30616"/>
        <dbReference type="ChEBI" id="CHEBI:43474"/>
        <dbReference type="ChEBI" id="CHEBI:58359"/>
        <dbReference type="ChEBI" id="CHEBI:60033"/>
        <dbReference type="ChEBI" id="CHEBI:62233"/>
        <dbReference type="ChEBI" id="CHEBI:456216"/>
        <dbReference type="EC" id="6.3.5.13"/>
    </reaction>
</comment>
<dbReference type="Pfam" id="PF07685">
    <property type="entry name" value="GATase_3"/>
    <property type="match status" value="1"/>
</dbReference>
<comment type="pathway">
    <text evidence="2">Cell wall biogenesis; peptidoglycan biosynthesis.</text>
</comment>
<comment type="similarity">
    <text evidence="2">Belongs to the CobB/CobQ family. GatD subfamily.</text>
</comment>
<reference evidence="4 5" key="1">
    <citation type="submission" date="2018-05" db="EMBL/GenBank/DDBJ databases">
        <title>Brachybacterium sp. M1HQ-2T, whole genome shotgun sequence.</title>
        <authorList>
            <person name="Tuo L."/>
        </authorList>
    </citation>
    <scope>NUCLEOTIDE SEQUENCE [LARGE SCALE GENOMIC DNA]</scope>
    <source>
        <strain evidence="4 5">M1HQ-2</strain>
    </source>
</reference>
<dbReference type="EMBL" id="QFKX01000002">
    <property type="protein sequence ID" value="PWH07051.1"/>
    <property type="molecule type" value="Genomic_DNA"/>
</dbReference>
<dbReference type="InterPro" id="IPR033949">
    <property type="entry name" value="CobQ_GATase1"/>
</dbReference>
<protein>
    <recommendedName>
        <fullName evidence="2">Lipid II isoglutaminyl synthase (glutamine-hydrolyzing) subunit GatD</fullName>
        <ecNumber evidence="2">6.3.5.13</ecNumber>
    </recommendedName>
    <alternativeName>
        <fullName evidence="2">Lipid II isoglutaminyl synthase glutaminase subunit</fullName>
        <ecNumber evidence="2">3.5.1.2</ecNumber>
    </alternativeName>
</protein>
<dbReference type="InterPro" id="IPR043702">
    <property type="entry name" value="Lipid_II_synth_GatD"/>
</dbReference>
<dbReference type="Proteomes" id="UP000245590">
    <property type="component" value="Unassembled WGS sequence"/>
</dbReference>
<dbReference type="UniPathway" id="UPA00219"/>
<comment type="caution">
    <text evidence="4">The sequence shown here is derived from an EMBL/GenBank/DDBJ whole genome shotgun (WGS) entry which is preliminary data.</text>
</comment>
<comment type="subunit">
    <text evidence="2">Forms a heterodimer with MurT.</text>
</comment>
<dbReference type="PROSITE" id="PS51274">
    <property type="entry name" value="GATASE_COBBQ"/>
    <property type="match status" value="1"/>
</dbReference>
<dbReference type="InterPro" id="IPR011698">
    <property type="entry name" value="GATase_3"/>
</dbReference>
<dbReference type="PANTHER" id="PTHR21343:SF9">
    <property type="entry name" value="LIPID II ISOGLUTAMINYL SYNTHASE (GLUTAMINE-HYDROLYZING) SUBUNIT GATD"/>
    <property type="match status" value="1"/>
</dbReference>
<keyword evidence="5" id="KW-1185">Reference proteome</keyword>
<dbReference type="EC" id="3.5.1.2" evidence="2"/>
<comment type="function">
    <text evidence="2">The lipid II isoglutaminyl synthase complex catalyzes the formation of alpha-D-isoglutamine in the cell wall lipid II stem peptide. The GatD subunit catalyzes the hydrolysis of glutamine to glutamate and ammonia. The resulting ammonia molecule is channeled to the active site of MurT.</text>
</comment>
<evidence type="ECO:0000256" key="1">
    <source>
        <dbReference type="ARBA" id="ARBA00022962"/>
    </source>
</evidence>
<organism evidence="4 5">
    <name type="scientific">Brachybacterium endophyticum</name>
    <dbReference type="NCBI Taxonomy" id="2182385"/>
    <lineage>
        <taxon>Bacteria</taxon>
        <taxon>Bacillati</taxon>
        <taxon>Actinomycetota</taxon>
        <taxon>Actinomycetes</taxon>
        <taxon>Micrococcales</taxon>
        <taxon>Dermabacteraceae</taxon>
        <taxon>Brachybacterium</taxon>
    </lineage>
</organism>
<keyword evidence="2" id="KW-0436">Ligase</keyword>
<dbReference type="GO" id="GO:0140282">
    <property type="term" value="F:carbon-nitrogen ligase activity on lipid II"/>
    <property type="evidence" value="ECO:0007669"/>
    <property type="project" value="UniProtKB-UniRule"/>
</dbReference>
<dbReference type="EC" id="6.3.5.13" evidence="2"/>
<keyword evidence="2" id="KW-0133">Cell shape</keyword>
<keyword evidence="4" id="KW-0808">Transferase</keyword>
<keyword evidence="2" id="KW-0378">Hydrolase</keyword>
<dbReference type="CDD" id="cd01750">
    <property type="entry name" value="GATase1_CobQ"/>
    <property type="match status" value="1"/>
</dbReference>
<keyword evidence="2" id="KW-0961">Cell wall biogenesis/degradation</keyword>
<dbReference type="Gene3D" id="3.40.50.880">
    <property type="match status" value="1"/>
</dbReference>
<dbReference type="GO" id="GO:0009252">
    <property type="term" value="P:peptidoglycan biosynthetic process"/>
    <property type="evidence" value="ECO:0007669"/>
    <property type="project" value="UniProtKB-UniRule"/>
</dbReference>
<gene>
    <name evidence="2" type="primary">gatD</name>
    <name evidence="4" type="ORF">DEO23_07490</name>
</gene>
<dbReference type="AlphaFoldDB" id="A0A2U2RMJ0"/>
<evidence type="ECO:0000256" key="2">
    <source>
        <dbReference type="HAMAP-Rule" id="MF_02213"/>
    </source>
</evidence>
<keyword evidence="2" id="KW-0573">Peptidoglycan synthesis</keyword>
<evidence type="ECO:0000259" key="3">
    <source>
        <dbReference type="Pfam" id="PF07685"/>
    </source>
</evidence>
<evidence type="ECO:0000313" key="5">
    <source>
        <dbReference type="Proteomes" id="UP000245590"/>
    </source>
</evidence>
<accession>A0A2U2RMJ0</accession>
<dbReference type="HAMAP" id="MF_02213">
    <property type="entry name" value="Lipid_II_synth_GatD"/>
    <property type="match status" value="1"/>
</dbReference>